<sequence>MMAPANKTEGDPSRRRLEDREKRNEGQRERDEKKERRAGEEGKGLPPFRRRHCQRSKQKPSPSPSILLAWEKTRRLGGDHTVCEILVGNGEALIEKTCSGYLPEVYHLKRMGDESMFFDSFVLEAQIALSKCLRDQKDENNENGPPLIKNVGHGNEPHLFNEESHNSADSLPFPLGFEHGPVREPNPCHGVNPYEQIRVLQAAPKLVENENTLEGGGNVFQPEQVEPLGDTQSECVAVDRVEQCRRSDVDESRDMSDEMLYLINKWENEGIRFDDGRTDEVNSACLLVNGLDGIETESEEYSDKTLYRLPSDELGRDEDLQSLADFEVEGDKGADELGCDNDIVGQGDRQSDVSSEEEDSVEAGEARSVWNRSGIGFESSDEEEILERLVRRKIEGKRRPDLRPKSTKQGRKPPCIQGRTLATRKLSLGSKPKTK</sequence>
<feature type="compositionally biased region" description="Basic and acidic residues" evidence="1">
    <location>
        <begin position="8"/>
        <end position="43"/>
    </location>
</feature>
<feature type="region of interest" description="Disordered" evidence="1">
    <location>
        <begin position="329"/>
        <end position="374"/>
    </location>
</feature>
<comment type="caution">
    <text evidence="2">The sequence shown here is derived from an EMBL/GenBank/DDBJ whole genome shotgun (WGS) entry which is preliminary data.</text>
</comment>
<reference evidence="2 3" key="1">
    <citation type="journal article" date="2023" name="Plants (Basel)">
        <title>Bridging the Gap: Combining Genomics and Transcriptomics Approaches to Understand Stylosanthes scabra, an Orphan Legume from the Brazilian Caatinga.</title>
        <authorList>
            <person name="Ferreira-Neto J.R.C."/>
            <person name="da Silva M.D."/>
            <person name="Binneck E."/>
            <person name="de Melo N.F."/>
            <person name="da Silva R.H."/>
            <person name="de Melo A.L.T.M."/>
            <person name="Pandolfi V."/>
            <person name="Bustamante F.O."/>
            <person name="Brasileiro-Vidal A.C."/>
            <person name="Benko-Iseppon A.M."/>
        </authorList>
    </citation>
    <scope>NUCLEOTIDE SEQUENCE [LARGE SCALE GENOMIC DNA]</scope>
    <source>
        <tissue evidence="2">Leaves</tissue>
    </source>
</reference>
<accession>A0ABU6T2T7</accession>
<evidence type="ECO:0000256" key="1">
    <source>
        <dbReference type="SAM" id="MobiDB-lite"/>
    </source>
</evidence>
<feature type="compositionally biased region" description="Basic and acidic residues" evidence="1">
    <location>
        <begin position="393"/>
        <end position="404"/>
    </location>
</feature>
<feature type="region of interest" description="Disordered" evidence="1">
    <location>
        <begin position="393"/>
        <end position="435"/>
    </location>
</feature>
<keyword evidence="3" id="KW-1185">Reference proteome</keyword>
<gene>
    <name evidence="2" type="ORF">PIB30_002853</name>
</gene>
<proteinExistence type="predicted"/>
<evidence type="ECO:0000313" key="3">
    <source>
        <dbReference type="Proteomes" id="UP001341840"/>
    </source>
</evidence>
<dbReference type="Proteomes" id="UP001341840">
    <property type="component" value="Unassembled WGS sequence"/>
</dbReference>
<protein>
    <submittedName>
        <fullName evidence="2">Uncharacterized protein</fullName>
    </submittedName>
</protein>
<organism evidence="2 3">
    <name type="scientific">Stylosanthes scabra</name>
    <dbReference type="NCBI Taxonomy" id="79078"/>
    <lineage>
        <taxon>Eukaryota</taxon>
        <taxon>Viridiplantae</taxon>
        <taxon>Streptophyta</taxon>
        <taxon>Embryophyta</taxon>
        <taxon>Tracheophyta</taxon>
        <taxon>Spermatophyta</taxon>
        <taxon>Magnoliopsida</taxon>
        <taxon>eudicotyledons</taxon>
        <taxon>Gunneridae</taxon>
        <taxon>Pentapetalae</taxon>
        <taxon>rosids</taxon>
        <taxon>fabids</taxon>
        <taxon>Fabales</taxon>
        <taxon>Fabaceae</taxon>
        <taxon>Papilionoideae</taxon>
        <taxon>50 kb inversion clade</taxon>
        <taxon>dalbergioids sensu lato</taxon>
        <taxon>Dalbergieae</taxon>
        <taxon>Pterocarpus clade</taxon>
        <taxon>Stylosanthes</taxon>
    </lineage>
</organism>
<dbReference type="EMBL" id="JASCZI010090626">
    <property type="protein sequence ID" value="MED6143031.1"/>
    <property type="molecule type" value="Genomic_DNA"/>
</dbReference>
<feature type="compositionally biased region" description="Basic residues" evidence="1">
    <location>
        <begin position="48"/>
        <end position="58"/>
    </location>
</feature>
<name>A0ABU6T2T7_9FABA</name>
<evidence type="ECO:0000313" key="2">
    <source>
        <dbReference type="EMBL" id="MED6143031.1"/>
    </source>
</evidence>
<feature type="region of interest" description="Disordered" evidence="1">
    <location>
        <begin position="1"/>
        <end position="66"/>
    </location>
</feature>